<proteinExistence type="predicted"/>
<evidence type="ECO:0000256" key="4">
    <source>
        <dbReference type="ARBA" id="ARBA00022786"/>
    </source>
</evidence>
<gene>
    <name evidence="9" type="ORF">DFH05DRAFT_1426940</name>
</gene>
<evidence type="ECO:0000259" key="8">
    <source>
        <dbReference type="Pfam" id="PF12359"/>
    </source>
</evidence>
<evidence type="ECO:0000256" key="2">
    <source>
        <dbReference type="ARBA" id="ARBA00012759"/>
    </source>
</evidence>
<keyword evidence="3" id="KW-0645">Protease</keyword>
<feature type="domain" description="DUF3645" evidence="8">
    <location>
        <begin position="12"/>
        <end position="44"/>
    </location>
</feature>
<evidence type="ECO:0000313" key="10">
    <source>
        <dbReference type="Proteomes" id="UP001142393"/>
    </source>
</evidence>
<organism evidence="9 10">
    <name type="scientific">Lentinula detonsa</name>
    <dbReference type="NCBI Taxonomy" id="2804962"/>
    <lineage>
        <taxon>Eukaryota</taxon>
        <taxon>Fungi</taxon>
        <taxon>Dikarya</taxon>
        <taxon>Basidiomycota</taxon>
        <taxon>Agaricomycotina</taxon>
        <taxon>Agaricomycetes</taxon>
        <taxon>Agaricomycetidae</taxon>
        <taxon>Agaricales</taxon>
        <taxon>Marasmiineae</taxon>
        <taxon>Omphalotaceae</taxon>
        <taxon>Lentinula</taxon>
    </lineage>
</organism>
<comment type="caution">
    <text evidence="9">The sequence shown here is derived from an EMBL/GenBank/DDBJ whole genome shotgun (WGS) entry which is preliminary data.</text>
</comment>
<reference evidence="9 10" key="1">
    <citation type="journal article" date="2023" name="Proc. Natl. Acad. Sci. U.S.A.">
        <title>A global phylogenomic analysis of the shiitake genus Lentinula.</title>
        <authorList>
            <person name="Sierra-Patev S."/>
            <person name="Min B."/>
            <person name="Naranjo-Ortiz M."/>
            <person name="Looney B."/>
            <person name="Konkel Z."/>
            <person name="Slot J.C."/>
            <person name="Sakamoto Y."/>
            <person name="Steenwyk J.L."/>
            <person name="Rokas A."/>
            <person name="Carro J."/>
            <person name="Camarero S."/>
            <person name="Ferreira P."/>
            <person name="Molpeceres G."/>
            <person name="Ruiz-Duenas F.J."/>
            <person name="Serrano A."/>
            <person name="Henrissat B."/>
            <person name="Drula E."/>
            <person name="Hughes K.W."/>
            <person name="Mata J.L."/>
            <person name="Ishikawa N.K."/>
            <person name="Vargas-Isla R."/>
            <person name="Ushijima S."/>
            <person name="Smith C.A."/>
            <person name="Donoghue J."/>
            <person name="Ahrendt S."/>
            <person name="Andreopoulos W."/>
            <person name="He G."/>
            <person name="LaButti K."/>
            <person name="Lipzen A."/>
            <person name="Ng V."/>
            <person name="Riley R."/>
            <person name="Sandor L."/>
            <person name="Barry K."/>
            <person name="Martinez A.T."/>
            <person name="Xiao Y."/>
            <person name="Gibbons J.G."/>
            <person name="Terashima K."/>
            <person name="Grigoriev I.V."/>
            <person name="Hibbett D."/>
        </authorList>
    </citation>
    <scope>NUCLEOTIDE SEQUENCE [LARGE SCALE GENOMIC DNA]</scope>
    <source>
        <strain evidence="9 10">TFB7810</strain>
    </source>
</reference>
<dbReference type="PANTHER" id="PTHR13367">
    <property type="entry name" value="UBIQUITIN THIOESTERASE"/>
    <property type="match status" value="1"/>
</dbReference>
<evidence type="ECO:0000256" key="6">
    <source>
        <dbReference type="ARBA" id="ARBA00022807"/>
    </source>
</evidence>
<dbReference type="AlphaFoldDB" id="A0A9W8NSI0"/>
<accession>A0A9W8NSI0</accession>
<protein>
    <recommendedName>
        <fullName evidence="2">ubiquitinyl hydrolase 1</fullName>
        <ecNumber evidence="2">3.4.19.12</ecNumber>
    </recommendedName>
</protein>
<feature type="compositionally biased region" description="Basic and acidic residues" evidence="7">
    <location>
        <begin position="480"/>
        <end position="493"/>
    </location>
</feature>
<sequence length="735" mass="83165">MKRRWRVNYGLDLKRSLLAVTYRAKDVPSLNAEFGHPNITLLLTCLSYYYQGLDRDQFLTALQLLLNSDNAAAEYETWIIGLDLPPELRQETGINLEDPTQLTEILLPRFRQTKRVIDFYLAAMVFPKAAKEFPNKLSTSAWDLAEKSQRVKTGFSGTNDNQFLLPTTIRQESLPGQEGTSAKVLSYLLQPENGPCISPDNLQLDYVPLKALLSHIASLLTPVRILFDVGAQVMEVNQEVAMIWLETDSKAQAAIYFDDKDEVTVLTRDGTIEPFILSSFRNRLGECVIYLDDAHTRGTDLKFPSQARALVTLGETVTKDRLVQGKSCMRLRQLGQGQSVLFFAPLEIARAIRTDARRADSDVIQVIDILRWAMLRTCEDIEHHISHWVQQGVDFHERNLVWSAAKSPHDIAQLSSAWLRPEARTLEQLYLPLSAQPSSSDHIVSSNVAKAREIPEIQARLDMLGILNIGDAGIDEEQEREVAQEIEQERQQERPPPAEPLSHHVLDDVRALVKTGKLNSESSAFLPLFNTKASRWSNQLWATRDFSMTTTANGSSKEHMRPVNWLLSVCPASSSAMNIIVLSPYEVQELLPAIRESKVVNLHMYSPRTRREMRTFEDLKFFCIPPLQSSWSSPDSLIISQLNLFSGQLYFANYDVYRNLCAFLGLGTHFEGTAGPVVDSDGFVIEIFYTGCPFVFSPVLFLRELTALRRKGNKYLSTHMGKIVHGRFLVKEDFD</sequence>
<dbReference type="GO" id="GO:0004843">
    <property type="term" value="F:cysteine-type deubiquitinase activity"/>
    <property type="evidence" value="ECO:0007669"/>
    <property type="project" value="UniProtKB-EC"/>
</dbReference>
<evidence type="ECO:0000256" key="3">
    <source>
        <dbReference type="ARBA" id="ARBA00022670"/>
    </source>
</evidence>
<name>A0A9W8NSI0_9AGAR</name>
<evidence type="ECO:0000256" key="1">
    <source>
        <dbReference type="ARBA" id="ARBA00000707"/>
    </source>
</evidence>
<evidence type="ECO:0000256" key="5">
    <source>
        <dbReference type="ARBA" id="ARBA00022801"/>
    </source>
</evidence>
<keyword evidence="4" id="KW-0833">Ubl conjugation pathway</keyword>
<dbReference type="EMBL" id="JANVFU010000017">
    <property type="protein sequence ID" value="KAJ3739842.1"/>
    <property type="molecule type" value="Genomic_DNA"/>
</dbReference>
<dbReference type="Proteomes" id="UP001142393">
    <property type="component" value="Unassembled WGS sequence"/>
</dbReference>
<dbReference type="EC" id="3.4.19.12" evidence="2"/>
<feature type="region of interest" description="Disordered" evidence="7">
    <location>
        <begin position="477"/>
        <end position="502"/>
    </location>
</feature>
<dbReference type="GO" id="GO:0006508">
    <property type="term" value="P:proteolysis"/>
    <property type="evidence" value="ECO:0007669"/>
    <property type="project" value="UniProtKB-KW"/>
</dbReference>
<dbReference type="InterPro" id="IPR051346">
    <property type="entry name" value="OTU_Deubiquitinase"/>
</dbReference>
<evidence type="ECO:0000256" key="7">
    <source>
        <dbReference type="SAM" id="MobiDB-lite"/>
    </source>
</evidence>
<dbReference type="Pfam" id="PF12359">
    <property type="entry name" value="DUF3645"/>
    <property type="match status" value="1"/>
</dbReference>
<evidence type="ECO:0000313" key="9">
    <source>
        <dbReference type="EMBL" id="KAJ3739842.1"/>
    </source>
</evidence>
<dbReference type="PANTHER" id="PTHR13367:SF34">
    <property type="match status" value="1"/>
</dbReference>
<keyword evidence="5" id="KW-0378">Hydrolase</keyword>
<dbReference type="InterPro" id="IPR022105">
    <property type="entry name" value="DUF3645"/>
</dbReference>
<keyword evidence="6" id="KW-0788">Thiol protease</keyword>
<keyword evidence="10" id="KW-1185">Reference proteome</keyword>
<comment type="catalytic activity">
    <reaction evidence="1">
        <text>Thiol-dependent hydrolysis of ester, thioester, amide, peptide and isopeptide bonds formed by the C-terminal Gly of ubiquitin (a 76-residue protein attached to proteins as an intracellular targeting signal).</text>
        <dbReference type="EC" id="3.4.19.12"/>
    </reaction>
</comment>